<feature type="compositionally biased region" description="Low complexity" evidence="1">
    <location>
        <begin position="173"/>
        <end position="189"/>
    </location>
</feature>
<feature type="compositionally biased region" description="Basic and acidic residues" evidence="1">
    <location>
        <begin position="347"/>
        <end position="358"/>
    </location>
</feature>
<feature type="compositionally biased region" description="Low complexity" evidence="1">
    <location>
        <begin position="295"/>
        <end position="325"/>
    </location>
</feature>
<dbReference type="Proteomes" id="UP001219934">
    <property type="component" value="Unassembled WGS sequence"/>
</dbReference>
<feature type="non-terminal residue" evidence="3">
    <location>
        <position position="1"/>
    </location>
</feature>
<feature type="compositionally biased region" description="Polar residues" evidence="1">
    <location>
        <begin position="282"/>
        <end position="294"/>
    </location>
</feature>
<feature type="compositionally biased region" description="Polar residues" evidence="1">
    <location>
        <begin position="412"/>
        <end position="430"/>
    </location>
</feature>
<feature type="compositionally biased region" description="Basic and acidic residues" evidence="1">
    <location>
        <begin position="499"/>
        <end position="510"/>
    </location>
</feature>
<proteinExistence type="predicted"/>
<feature type="compositionally biased region" description="Gly residues" evidence="1">
    <location>
        <begin position="162"/>
        <end position="172"/>
    </location>
</feature>
<dbReference type="PROSITE" id="PS50021">
    <property type="entry name" value="CH"/>
    <property type="match status" value="1"/>
</dbReference>
<dbReference type="InterPro" id="IPR039041">
    <property type="entry name" value="Nav/unc-53"/>
</dbReference>
<feature type="compositionally biased region" description="Low complexity" evidence="1">
    <location>
        <begin position="401"/>
        <end position="411"/>
    </location>
</feature>
<feature type="domain" description="Calponin-homology (CH)" evidence="2">
    <location>
        <begin position="1"/>
        <end position="46"/>
    </location>
</feature>
<feature type="compositionally biased region" description="Low complexity" evidence="1">
    <location>
        <begin position="464"/>
        <end position="479"/>
    </location>
</feature>
<feature type="compositionally biased region" description="Basic and acidic residues" evidence="1">
    <location>
        <begin position="561"/>
        <end position="573"/>
    </location>
</feature>
<feature type="compositionally biased region" description="Low complexity" evidence="1">
    <location>
        <begin position="204"/>
        <end position="218"/>
    </location>
</feature>
<sequence length="573" mass="59292">IENVDACLNFLDAKGVNVTGLSAEEIRNGNLKSILGLFFILSRYKQQQQQQQQYFQSLVELSQQSSSSSASSSRTADMQSSLTARYASPPGHSGLGSPQKKNTRLPGPSRVPAAGSGASRSSGSSNLNRRSQSFNSIDKSKPLQYASGNDREALRGIPLPGGMNGSCSGGGSVPSSLSGQQLISSSIPSPTKSWRSKSMNLKHSATSSMLSSPTLSPSEAPEALHDGSKVGGGGGHHQRSMLEKFRLINPRSASRASPSVAEMSLEEEDDLSEYGEDGFTNLACSSGSSYTANQISTKTPSPSITAPSKTSPSSSSSSSSKANNSGRTGASSKDREDKSSSRSGQKSSKDSSSPKEESAPTDGNKKNSKIASLIPKGGKPSKKDGGNSSSGIPKSGLKAPSSSSSSSTSTTAKPQSQMQSQSPALNSSGNLRGGEADRGKMTKGGQGGSFYIQRSSGGSETKRTSLTSSTSTSALSGSTGMLGGGGVGGGALGGNGVDFLRERLHHDGPRRALPQPHQGGAGLQQDRQTVPGGDLRWTDERARGRERRGSRSSTPLLTVVEENKAKSAESMRT</sequence>
<feature type="region of interest" description="Disordered" evidence="1">
    <location>
        <begin position="65"/>
        <end position="573"/>
    </location>
</feature>
<accession>A0AAD6A703</accession>
<dbReference type="GO" id="GO:0022008">
    <property type="term" value="P:neurogenesis"/>
    <property type="evidence" value="ECO:0007669"/>
    <property type="project" value="InterPro"/>
</dbReference>
<feature type="compositionally biased region" description="Low complexity" evidence="1">
    <location>
        <begin position="65"/>
        <end position="81"/>
    </location>
</feature>
<feature type="compositionally biased region" description="Basic and acidic residues" evidence="1">
    <location>
        <begin position="536"/>
        <end position="549"/>
    </location>
</feature>
<reference evidence="3" key="1">
    <citation type="submission" date="2022-11" db="EMBL/GenBank/DDBJ databases">
        <title>Chromosome-level genome of Pogonophryne albipinna.</title>
        <authorList>
            <person name="Jo E."/>
        </authorList>
    </citation>
    <scope>NUCLEOTIDE SEQUENCE</scope>
    <source>
        <strain evidence="3">SGF0006</strain>
        <tissue evidence="3">Muscle</tissue>
    </source>
</reference>
<dbReference type="InterPro" id="IPR001715">
    <property type="entry name" value="CH_dom"/>
</dbReference>
<protein>
    <recommendedName>
        <fullName evidence="2">Calponin-homology (CH) domain-containing protein</fullName>
    </recommendedName>
</protein>
<dbReference type="EMBL" id="JAPTMU010000279">
    <property type="protein sequence ID" value="KAJ4919536.1"/>
    <property type="molecule type" value="Genomic_DNA"/>
</dbReference>
<evidence type="ECO:0000256" key="1">
    <source>
        <dbReference type="SAM" id="MobiDB-lite"/>
    </source>
</evidence>
<feature type="compositionally biased region" description="Low complexity" evidence="1">
    <location>
        <begin position="250"/>
        <end position="263"/>
    </location>
</feature>
<dbReference type="PANTHER" id="PTHR12784:SF18">
    <property type="entry name" value="NEURON NAVIGATOR 3"/>
    <property type="match status" value="1"/>
</dbReference>
<feature type="compositionally biased region" description="Polar residues" evidence="1">
    <location>
        <begin position="190"/>
        <end position="203"/>
    </location>
</feature>
<feature type="compositionally biased region" description="Gly residues" evidence="1">
    <location>
        <begin position="480"/>
        <end position="496"/>
    </location>
</feature>
<dbReference type="PANTHER" id="PTHR12784">
    <property type="entry name" value="STEERIN"/>
    <property type="match status" value="1"/>
</dbReference>
<dbReference type="SUPFAM" id="SSF47576">
    <property type="entry name" value="Calponin-homology domain, CH-domain"/>
    <property type="match status" value="1"/>
</dbReference>
<evidence type="ECO:0000313" key="3">
    <source>
        <dbReference type="EMBL" id="KAJ4919536.1"/>
    </source>
</evidence>
<dbReference type="InterPro" id="IPR036872">
    <property type="entry name" value="CH_dom_sf"/>
</dbReference>
<name>A0AAD6A703_9TELE</name>
<feature type="compositionally biased region" description="Acidic residues" evidence="1">
    <location>
        <begin position="264"/>
        <end position="276"/>
    </location>
</feature>
<organism evidence="3 4">
    <name type="scientific">Pogonophryne albipinna</name>
    <dbReference type="NCBI Taxonomy" id="1090488"/>
    <lineage>
        <taxon>Eukaryota</taxon>
        <taxon>Metazoa</taxon>
        <taxon>Chordata</taxon>
        <taxon>Craniata</taxon>
        <taxon>Vertebrata</taxon>
        <taxon>Euteleostomi</taxon>
        <taxon>Actinopterygii</taxon>
        <taxon>Neopterygii</taxon>
        <taxon>Teleostei</taxon>
        <taxon>Neoteleostei</taxon>
        <taxon>Acanthomorphata</taxon>
        <taxon>Eupercaria</taxon>
        <taxon>Perciformes</taxon>
        <taxon>Notothenioidei</taxon>
        <taxon>Pogonophryne</taxon>
    </lineage>
</organism>
<feature type="compositionally biased region" description="Low complexity" evidence="1">
    <location>
        <begin position="106"/>
        <end position="133"/>
    </location>
</feature>
<keyword evidence="4" id="KW-1185">Reference proteome</keyword>
<dbReference type="Gene3D" id="1.10.418.10">
    <property type="entry name" value="Calponin-like domain"/>
    <property type="match status" value="1"/>
</dbReference>
<gene>
    <name evidence="3" type="ORF">JOQ06_026061</name>
</gene>
<evidence type="ECO:0000313" key="4">
    <source>
        <dbReference type="Proteomes" id="UP001219934"/>
    </source>
</evidence>
<evidence type="ECO:0000259" key="2">
    <source>
        <dbReference type="PROSITE" id="PS50021"/>
    </source>
</evidence>
<comment type="caution">
    <text evidence="3">The sequence shown here is derived from an EMBL/GenBank/DDBJ whole genome shotgun (WGS) entry which is preliminary data.</text>
</comment>
<dbReference type="AlphaFoldDB" id="A0AAD6A703"/>